<evidence type="ECO:0000256" key="2">
    <source>
        <dbReference type="ARBA" id="ARBA00022737"/>
    </source>
</evidence>
<dbReference type="SMART" id="SM00365">
    <property type="entry name" value="LRR_SD22"/>
    <property type="match status" value="19"/>
</dbReference>
<dbReference type="SUPFAM" id="SSF52058">
    <property type="entry name" value="L domain-like"/>
    <property type="match status" value="2"/>
</dbReference>
<dbReference type="PROSITE" id="PS51450">
    <property type="entry name" value="LRR"/>
    <property type="match status" value="14"/>
</dbReference>
<evidence type="ECO:0000256" key="4">
    <source>
        <dbReference type="SAM" id="Phobius"/>
    </source>
</evidence>
<dbReference type="EMBL" id="JACVDA010000024">
    <property type="protein sequence ID" value="MBK1469091.1"/>
    <property type="molecule type" value="Genomic_DNA"/>
</dbReference>
<dbReference type="PANTHER" id="PTHR46652">
    <property type="entry name" value="LEUCINE-RICH REPEAT AND IQ DOMAIN-CONTAINING PROTEIN 1-RELATED"/>
    <property type="match status" value="1"/>
</dbReference>
<dbReference type="InterPro" id="IPR032675">
    <property type="entry name" value="LRR_dom_sf"/>
</dbReference>
<keyword evidence="2" id="KW-0677">Repeat</keyword>
<keyword evidence="1" id="KW-0433">Leucine-rich repeat</keyword>
<keyword evidence="4" id="KW-1133">Transmembrane helix</keyword>
<dbReference type="SMART" id="SM00364">
    <property type="entry name" value="LRR_BAC"/>
    <property type="match status" value="8"/>
</dbReference>
<proteinExistence type="predicted"/>
<feature type="transmembrane region" description="Helical" evidence="4">
    <location>
        <begin position="152"/>
        <end position="171"/>
    </location>
</feature>
<feature type="transmembrane region" description="Helical" evidence="4">
    <location>
        <begin position="127"/>
        <end position="145"/>
    </location>
</feature>
<dbReference type="Proteomes" id="UP000823123">
    <property type="component" value="Unassembled WGS sequence"/>
</dbReference>
<feature type="chain" id="PRO_5046502119" evidence="5">
    <location>
        <begin position="25"/>
        <end position="1530"/>
    </location>
</feature>
<reference evidence="6 7" key="1">
    <citation type="submission" date="2020-09" db="EMBL/GenBank/DDBJ databases">
        <title>Parvimonas S3374 sp. nov.</title>
        <authorList>
            <person name="Buhl M."/>
        </authorList>
    </citation>
    <scope>NUCLEOTIDE SEQUENCE [LARGE SCALE GENOMIC DNA]</scope>
    <source>
        <strain evidence="6 7">S3374</strain>
    </source>
</reference>
<name>A0ABS1CAF5_9FIRM</name>
<keyword evidence="7" id="KW-1185">Reference proteome</keyword>
<keyword evidence="4" id="KW-0812">Transmembrane</keyword>
<keyword evidence="4" id="KW-0472">Membrane</keyword>
<dbReference type="PANTHER" id="PTHR46652:SF3">
    <property type="entry name" value="LEUCINE-RICH REPEAT-CONTAINING PROTEIN 9"/>
    <property type="match status" value="1"/>
</dbReference>
<evidence type="ECO:0000313" key="6">
    <source>
        <dbReference type="EMBL" id="MBK1469091.1"/>
    </source>
</evidence>
<dbReference type="Gene3D" id="3.80.10.10">
    <property type="entry name" value="Ribonuclease Inhibitor"/>
    <property type="match status" value="3"/>
</dbReference>
<feature type="signal peptide" evidence="5">
    <location>
        <begin position="1"/>
        <end position="24"/>
    </location>
</feature>
<protein>
    <submittedName>
        <fullName evidence="6">Leucine-rich repeat domain-containing protein</fullName>
    </submittedName>
</protein>
<evidence type="ECO:0000256" key="5">
    <source>
        <dbReference type="SAM" id="SignalP"/>
    </source>
</evidence>
<sequence>MKNKSVLALALLCGFSFSQNISYADGETVIYNKDGIVLKLNGDDKGTFKVSIENNSSKDMFGVKLKSEDIKGLKIVGGKEIEIGNVKAGEKRVLDEKELKFEMEKAIQDSIKKGKLSKTGVDGVYKIYIPIAIAGMVGAICVLVSKKRNAKRLLSVAIGTGILASSILTYTTNADVIYKNSVDVRGKININDEFYDYIGVLMWNDVEFEKTNEKDNTKPDINPNKPDTKPDEPSVPNNPEEKDKVVEIEDANLKKFILDKLHAYNGEDSFEAEMKEYNFKLTDKSYRKDKNSNDIYKSDLEKIEALAVRGMDAAEENLIEVSSIKGLEYCKNLKTLTISSGEIPDDNEEIRYSKGAIKDLTPLSALKNLEFLRLSHNEISDVSPLKDLTNLKSLYISHNNISDISALENLKNLENFDFAVNKVSDMSIVKNFTKLKLLDIYSNKISNIDAVKDLEKLLYFRADSNKIEKIDSLKNLKVLEDLDLGSNALKDASVLNDLTTLKKLSLKKNNLKNIDLSKLVNLEELDLEENELKDVSFLANMPNLKNLYVQKNKIENLNAISKLTNLQLLNFSDNSISDINFVKDLVNVTSLRLSNNVVSDISAIKNLNELTDVLIDGNKVKDFTVLNEKKGLSEKNIHNQNIDFEKELESTEKTFEVDNVFIGLEDIAKDKKIKVSSENKDITVVLENGKLKFSLTDKAVENLNKGSLDFVVNFEFENTLDYTNTPNVLKLNVKLKKVEKAKPEEKDEFVDIEDAKLLKVINKNLGLDRADDQKVTVKEMESLTELSLFLDKNGKAHFPIKMSKEEKDDEPKKSILGEPQSLQGTKDFKFAVTRGIKSIKGLEYAKNLEKLKLNENEISDISPLKDLTKLKYLEIQRNRIVDIKPLENLKNLEFLKLYNNLIEELKPLAGLTNLKGLDLHYNVTVEGDESHKKISKGITDISPLKDLKNLDFLDISANRIEDVSILKDFDKIVDLDLSGNRIKNYTGLEDYIAERLGKALNEGIGSIQFSGQTIDFGSTVEVKEKEVIFTTPFKGIKELGDSLAQVFGSEDPLNIFSKIESNVEGIDASYDLDTNKIKLTVSDGVIAKYNGKELDLNLKMSLEEYTWSLKNIKLKINVVEEIVSDEYKDFYFDLFNKYSKFHKKYVNLTDEANKLFNEKNKPKKDKNFTKEDMEMLKSFIVADKNVTDKMIEPLKYSKNLEEFKVELNKSNLTRSVNNFDFLSKTPKLKQFIYQNQDYKHAKKEIFPENIDFSKNESLEKVIISQTNLSGIKAFEKLKLKQLSLQDNEIIDITPIKDMKTLERLDLDNNKIENLPNLSKLQRLITLYLRDNKLSDISNLEELKNLEALHLRNNKISDISSLEKLPKLHRLYIDKNENLKNYINNIKNLNGINTLFVDEITKEDFDWLKTFSTRGAVNATENEDRIRMFNFEKLEIPVKVKKNDIKDGFIEIDNPLKDWDDMSIEATDDESGKNPNLTFESDKIKIKVQDKNEFREAYDIYIENYEVEGYGDYSQPPSISGKIVLNIKISE</sequence>
<feature type="region of interest" description="Disordered" evidence="3">
    <location>
        <begin position="212"/>
        <end position="243"/>
    </location>
</feature>
<dbReference type="RefSeq" id="WP_201275940.1">
    <property type="nucleotide sequence ID" value="NZ_JACVDA010000024.1"/>
</dbReference>
<accession>A0ABS1CAF5</accession>
<dbReference type="InterPro" id="IPR001611">
    <property type="entry name" value="Leu-rich_rpt"/>
</dbReference>
<evidence type="ECO:0000313" key="7">
    <source>
        <dbReference type="Proteomes" id="UP000823123"/>
    </source>
</evidence>
<keyword evidence="5" id="KW-0732">Signal</keyword>
<evidence type="ECO:0000256" key="1">
    <source>
        <dbReference type="ARBA" id="ARBA00022614"/>
    </source>
</evidence>
<dbReference type="InterPro" id="IPR050836">
    <property type="entry name" value="SDS22/Internalin_LRR"/>
</dbReference>
<dbReference type="InterPro" id="IPR003591">
    <property type="entry name" value="Leu-rich_rpt_typical-subtyp"/>
</dbReference>
<dbReference type="SMART" id="SM00369">
    <property type="entry name" value="LRR_TYP"/>
    <property type="match status" value="12"/>
</dbReference>
<dbReference type="InterPro" id="IPR025875">
    <property type="entry name" value="Leu-rich_rpt_4"/>
</dbReference>
<dbReference type="Pfam" id="PF12799">
    <property type="entry name" value="LRR_4"/>
    <property type="match status" value="3"/>
</dbReference>
<gene>
    <name evidence="6" type="ORF">IBJ83_07225</name>
</gene>
<evidence type="ECO:0000256" key="3">
    <source>
        <dbReference type="SAM" id="MobiDB-lite"/>
    </source>
</evidence>
<comment type="caution">
    <text evidence="6">The sequence shown here is derived from an EMBL/GenBank/DDBJ whole genome shotgun (WGS) entry which is preliminary data.</text>
</comment>
<organism evidence="6 7">
    <name type="scientific">Parvimonas parva</name>
    <dbReference type="NCBI Taxonomy" id="2769485"/>
    <lineage>
        <taxon>Bacteria</taxon>
        <taxon>Bacillati</taxon>
        <taxon>Bacillota</taxon>
        <taxon>Tissierellia</taxon>
        <taxon>Tissierellales</taxon>
        <taxon>Peptoniphilaceae</taxon>
        <taxon>Parvimonas</taxon>
    </lineage>
</organism>